<dbReference type="GO" id="GO:0000139">
    <property type="term" value="C:Golgi membrane"/>
    <property type="evidence" value="ECO:0007669"/>
    <property type="project" value="TreeGrafter"/>
</dbReference>
<accession>A0A7S3L6C4</accession>
<dbReference type="Pfam" id="PF05832">
    <property type="entry name" value="DUF846"/>
    <property type="match status" value="1"/>
</dbReference>
<evidence type="ECO:0000313" key="8">
    <source>
        <dbReference type="EMBL" id="CAE0413454.1"/>
    </source>
</evidence>
<dbReference type="PANTHER" id="PTHR13019:SF7">
    <property type="entry name" value="GOLGI APPARATUS MEMBRANE PROTEIN TVP23"/>
    <property type="match status" value="1"/>
</dbReference>
<dbReference type="EMBL" id="HBIM01013160">
    <property type="protein sequence ID" value="CAE0413454.1"/>
    <property type="molecule type" value="Transcribed_RNA"/>
</dbReference>
<proteinExistence type="inferred from homology"/>
<feature type="compositionally biased region" description="Polar residues" evidence="7">
    <location>
        <begin position="7"/>
        <end position="18"/>
    </location>
</feature>
<reference evidence="8" key="1">
    <citation type="submission" date="2021-01" db="EMBL/GenBank/DDBJ databases">
        <authorList>
            <person name="Corre E."/>
            <person name="Pelletier E."/>
            <person name="Niang G."/>
            <person name="Scheremetjew M."/>
            <person name="Finn R."/>
            <person name="Kale V."/>
            <person name="Holt S."/>
            <person name="Cochrane G."/>
            <person name="Meng A."/>
            <person name="Brown T."/>
            <person name="Cohen L."/>
        </authorList>
    </citation>
    <scope>NUCLEOTIDE SEQUENCE</scope>
    <source>
        <strain evidence="8">CCMP127</strain>
    </source>
</reference>
<dbReference type="PANTHER" id="PTHR13019">
    <property type="entry name" value="GOLGI APPARATUS MEMBRANE PROTEIN TVP23"/>
    <property type="match status" value="1"/>
</dbReference>
<dbReference type="AlphaFoldDB" id="A0A7S3L6C4"/>
<evidence type="ECO:0000256" key="2">
    <source>
        <dbReference type="ARBA" id="ARBA00005467"/>
    </source>
</evidence>
<feature type="region of interest" description="Disordered" evidence="7">
    <location>
        <begin position="1"/>
        <end position="34"/>
    </location>
</feature>
<protein>
    <recommendedName>
        <fullName evidence="6">Golgi apparatus membrane protein TVP23 homolog</fullName>
    </recommendedName>
</protein>
<evidence type="ECO:0000256" key="5">
    <source>
        <dbReference type="ARBA" id="ARBA00023136"/>
    </source>
</evidence>
<feature type="transmembrane region" description="Helical" evidence="6">
    <location>
        <begin position="148"/>
        <end position="169"/>
    </location>
</feature>
<organism evidence="8">
    <name type="scientific">Amphora coffeiformis</name>
    <dbReference type="NCBI Taxonomy" id="265554"/>
    <lineage>
        <taxon>Eukaryota</taxon>
        <taxon>Sar</taxon>
        <taxon>Stramenopiles</taxon>
        <taxon>Ochrophyta</taxon>
        <taxon>Bacillariophyta</taxon>
        <taxon>Bacillariophyceae</taxon>
        <taxon>Bacillariophycidae</taxon>
        <taxon>Thalassiophysales</taxon>
        <taxon>Catenulaceae</taxon>
        <taxon>Amphora</taxon>
    </lineage>
</organism>
<sequence length="239" mass="26743">MADLHFTVQNGGPQTTETPMAGELDHLPDSRQQQSNAAGGSAAIEYIHAKLAQSSHPSVIIFHILFKGLALMVYMFGGWFVPTSQGSQFIIMTVFIILLLAADFWVVKNVTGRFLVGLRWWNRVDNDSTTWIFESAENQPINAFDRNMFWSILYLNPIIWIVMTIFAFIRFKLQWLLLCGMAVALSGANVYGYYRCSSDQKAKFEQMVQRGATQSAMSMMPSMLSYLSGNPGSATNAGR</sequence>
<keyword evidence="4 6" id="KW-1133">Transmembrane helix</keyword>
<comment type="subcellular location">
    <subcellularLocation>
        <location evidence="1 6">Membrane</location>
        <topology evidence="1 6">Multi-pass membrane protein</topology>
    </subcellularLocation>
</comment>
<evidence type="ECO:0000256" key="7">
    <source>
        <dbReference type="SAM" id="MobiDB-lite"/>
    </source>
</evidence>
<gene>
    <name evidence="8" type="ORF">ACOF00016_LOCUS10709</name>
</gene>
<feature type="transmembrane region" description="Helical" evidence="6">
    <location>
        <begin position="87"/>
        <end position="107"/>
    </location>
</feature>
<name>A0A7S3L6C4_9STRA</name>
<evidence type="ECO:0000256" key="1">
    <source>
        <dbReference type="ARBA" id="ARBA00004141"/>
    </source>
</evidence>
<dbReference type="InterPro" id="IPR008564">
    <property type="entry name" value="TVP23-like"/>
</dbReference>
<evidence type="ECO:0000256" key="6">
    <source>
        <dbReference type="RuleBase" id="RU361206"/>
    </source>
</evidence>
<dbReference type="GO" id="GO:0009306">
    <property type="term" value="P:protein secretion"/>
    <property type="evidence" value="ECO:0007669"/>
    <property type="project" value="TreeGrafter"/>
</dbReference>
<keyword evidence="3 6" id="KW-0812">Transmembrane</keyword>
<evidence type="ECO:0000256" key="3">
    <source>
        <dbReference type="ARBA" id="ARBA00022692"/>
    </source>
</evidence>
<keyword evidence="5 6" id="KW-0472">Membrane</keyword>
<dbReference type="GO" id="GO:0016192">
    <property type="term" value="P:vesicle-mediated transport"/>
    <property type="evidence" value="ECO:0007669"/>
    <property type="project" value="TreeGrafter"/>
</dbReference>
<feature type="transmembrane region" description="Helical" evidence="6">
    <location>
        <begin position="175"/>
        <end position="194"/>
    </location>
</feature>
<feature type="transmembrane region" description="Helical" evidence="6">
    <location>
        <begin position="60"/>
        <end position="81"/>
    </location>
</feature>
<evidence type="ECO:0000256" key="4">
    <source>
        <dbReference type="ARBA" id="ARBA00022989"/>
    </source>
</evidence>
<comment type="similarity">
    <text evidence="2 6">Belongs to the TVP23 family.</text>
</comment>